<dbReference type="SMART" id="SM00475">
    <property type="entry name" value="53EXOc"/>
    <property type="match status" value="1"/>
</dbReference>
<evidence type="ECO:0000259" key="12">
    <source>
        <dbReference type="SMART" id="SM00475"/>
    </source>
</evidence>
<proteinExistence type="inferred from homology"/>
<evidence type="ECO:0000256" key="7">
    <source>
        <dbReference type="ARBA" id="ARBA00022763"/>
    </source>
</evidence>
<dbReference type="Gene3D" id="1.10.150.20">
    <property type="entry name" value="5' to 3' exonuclease, C-terminal subdomain"/>
    <property type="match status" value="2"/>
</dbReference>
<dbReference type="Pfam" id="PF02739">
    <property type="entry name" value="5_3_exonuc_N"/>
    <property type="match status" value="1"/>
</dbReference>
<dbReference type="CDD" id="cd08637">
    <property type="entry name" value="DNA_pol_A_pol_I_C"/>
    <property type="match status" value="1"/>
</dbReference>
<dbReference type="PANTHER" id="PTHR10133:SF27">
    <property type="entry name" value="DNA POLYMERASE NU"/>
    <property type="match status" value="1"/>
</dbReference>
<dbReference type="InterPro" id="IPR036279">
    <property type="entry name" value="5-3_exonuclease_C_sf"/>
</dbReference>
<dbReference type="SMART" id="SM00482">
    <property type="entry name" value="POLAc"/>
    <property type="match status" value="1"/>
</dbReference>
<dbReference type="InterPro" id="IPR019760">
    <property type="entry name" value="DNA-dir_DNA_pol_A_CS"/>
</dbReference>
<dbReference type="CDD" id="cd09859">
    <property type="entry name" value="PIN_53EXO"/>
    <property type="match status" value="1"/>
</dbReference>
<keyword evidence="6" id="KW-0235">DNA replication</keyword>
<dbReference type="GO" id="GO:0006261">
    <property type="term" value="P:DNA-templated DNA replication"/>
    <property type="evidence" value="ECO:0007669"/>
    <property type="project" value="InterPro"/>
</dbReference>
<dbReference type="FunFam" id="1.20.1060.10:FF:000001">
    <property type="entry name" value="DNA polymerase I"/>
    <property type="match status" value="1"/>
</dbReference>
<dbReference type="InterPro" id="IPR020046">
    <property type="entry name" value="5-3_exonucl_a-hlix_arch_N"/>
</dbReference>
<evidence type="ECO:0000256" key="4">
    <source>
        <dbReference type="ARBA" id="ARBA00022679"/>
    </source>
</evidence>
<keyword evidence="5 14" id="KW-0548">Nucleotidyltransferase</keyword>
<sequence>MPIRDRFAPGQEPLYLIDGTSYIYRGFHALKELSRSDGFPTNALHVVLRLVLRILREERPRHALFVVDGRAPSFRADIFPAYKAQREKMPEDLARQIDPVIQGVGLLGLPVLREEGVEADDTIASLVARFKNERPVVIVGSDKDLRQCLDRQVVLWDPSGKQEKLVTYDDFLVEFPPGPSHWPDFQALTGDASDNIPGVPGIGPKTAAEITALFPSLEGVTANLDRLKPAWRAKIEPLREQLFVYRELTRLRTDAAPGVTLETLAVRPAPRDEAARFLNSYELRSLARELPADAPAASAQQPARPDAPAQLSLFGEAAAAPPAAALPDPTPFELLPSLVGRETSLVPVNGGFLIAFDAVQHLCPGDPARLAPLLALAACVATPSLKDLLASDPAWEAVPLERWFDLSLAAYLLAPEDRIYSWERLKDSLWSDPTFAPAEAPGGAEGLACLALARRLKARAAQAGLAPLLDTLEMPLIPVLVGMERAGIRIDREAFATFGQEVAEKLEKLTTLMHEQAGARFNVRSSQQLANVLYQGLGLKAPGKTPGGAASTSAEVLERLAGQHPLVDTVLEFRKLEKLRSTYLDPLPALADGQGRIHTTFNQLATATGRLSSSAPNLQNIPVRGELGKRMRALFTAAPGRLLASADYSQIELRVLAHFSKDPALLEAFRQGQDIHARTAALLFDKTQAAVTPEERRQAKTINFGLLYGMGPQKLGRELGLTLAAAKDFITRYFERMSVLKDYYQSVVDQAKETGSVTTLAGRRRRLPDIDSRNAQLESQARRQAVNTVIQGSAADIIKMAMLAAWKDDALRSLNARLILQVHDELVIEAPESSAHAAGERLRELMSGVVSLDVPVAADMGVGKDWSLAH</sequence>
<dbReference type="Gene3D" id="3.30.420.10">
    <property type="entry name" value="Ribonuclease H-like superfamily/Ribonuclease H"/>
    <property type="match status" value="1"/>
</dbReference>
<keyword evidence="10" id="KW-0234">DNA repair</keyword>
<dbReference type="SMART" id="SM00279">
    <property type="entry name" value="HhH2"/>
    <property type="match status" value="1"/>
</dbReference>
<reference evidence="14 15" key="1">
    <citation type="submission" date="2020-04" db="EMBL/GenBank/DDBJ databases">
        <authorList>
            <consortium name="Desulfovibrio sp. FSS-1 genome sequencing consortium"/>
            <person name="Shimoshige H."/>
            <person name="Kobayashi H."/>
            <person name="Maekawa T."/>
        </authorList>
    </citation>
    <scope>NUCLEOTIDE SEQUENCE [LARGE SCALE GENOMIC DNA]</scope>
    <source>
        <strain evidence="14 15">SIID29052-01</strain>
    </source>
</reference>
<dbReference type="Gene3D" id="3.30.70.370">
    <property type="match status" value="1"/>
</dbReference>
<comment type="catalytic activity">
    <reaction evidence="11">
        <text>DNA(n) + a 2'-deoxyribonucleoside 5'-triphosphate = DNA(n+1) + diphosphate</text>
        <dbReference type="Rhea" id="RHEA:22508"/>
        <dbReference type="Rhea" id="RHEA-COMP:17339"/>
        <dbReference type="Rhea" id="RHEA-COMP:17340"/>
        <dbReference type="ChEBI" id="CHEBI:33019"/>
        <dbReference type="ChEBI" id="CHEBI:61560"/>
        <dbReference type="ChEBI" id="CHEBI:173112"/>
        <dbReference type="EC" id="2.7.7.7"/>
    </reaction>
</comment>
<dbReference type="NCBIfam" id="NF004397">
    <property type="entry name" value="PRK05755.1"/>
    <property type="match status" value="1"/>
</dbReference>
<evidence type="ECO:0000256" key="9">
    <source>
        <dbReference type="ARBA" id="ARBA00023125"/>
    </source>
</evidence>
<dbReference type="Gene3D" id="1.20.1060.10">
    <property type="entry name" value="Taq DNA Polymerase, Chain T, domain 4"/>
    <property type="match status" value="1"/>
</dbReference>
<dbReference type="InterPro" id="IPR008918">
    <property type="entry name" value="HhH2"/>
</dbReference>
<dbReference type="Gene3D" id="3.40.50.1010">
    <property type="entry name" value="5'-nuclease"/>
    <property type="match status" value="1"/>
</dbReference>
<evidence type="ECO:0000256" key="2">
    <source>
        <dbReference type="ARBA" id="ARBA00012417"/>
    </source>
</evidence>
<dbReference type="SUPFAM" id="SSF88723">
    <property type="entry name" value="PIN domain-like"/>
    <property type="match status" value="1"/>
</dbReference>
<evidence type="ECO:0000256" key="6">
    <source>
        <dbReference type="ARBA" id="ARBA00022705"/>
    </source>
</evidence>
<keyword evidence="9" id="KW-0238">DNA-binding</keyword>
<dbReference type="InterPro" id="IPR020045">
    <property type="entry name" value="DNA_polI_H3TH"/>
</dbReference>
<keyword evidence="15" id="KW-1185">Reference proteome</keyword>
<dbReference type="Proteomes" id="UP000494245">
    <property type="component" value="Unassembled WGS sequence"/>
</dbReference>
<evidence type="ECO:0000256" key="5">
    <source>
        <dbReference type="ARBA" id="ARBA00022695"/>
    </source>
</evidence>
<evidence type="ECO:0000256" key="10">
    <source>
        <dbReference type="ARBA" id="ARBA00023204"/>
    </source>
</evidence>
<protein>
    <recommendedName>
        <fullName evidence="3">DNA polymerase I</fullName>
        <ecNumber evidence="2">2.7.7.7</ecNumber>
    </recommendedName>
</protein>
<dbReference type="InterPro" id="IPR029060">
    <property type="entry name" value="PIN-like_dom_sf"/>
</dbReference>
<dbReference type="PRINTS" id="PR00868">
    <property type="entry name" value="DNAPOLI"/>
</dbReference>
<dbReference type="GO" id="GO:0003887">
    <property type="term" value="F:DNA-directed DNA polymerase activity"/>
    <property type="evidence" value="ECO:0007669"/>
    <property type="project" value="UniProtKB-KW"/>
</dbReference>
<evidence type="ECO:0000256" key="1">
    <source>
        <dbReference type="ARBA" id="ARBA00007705"/>
    </source>
</evidence>
<evidence type="ECO:0000313" key="14">
    <source>
        <dbReference type="EMBL" id="GFK94133.1"/>
    </source>
</evidence>
<evidence type="ECO:0000256" key="11">
    <source>
        <dbReference type="ARBA" id="ARBA00049244"/>
    </source>
</evidence>
<dbReference type="AlphaFoldDB" id="A0A6V8LNC5"/>
<dbReference type="Pfam" id="PF01367">
    <property type="entry name" value="5_3_exonuc"/>
    <property type="match status" value="1"/>
</dbReference>
<comment type="caution">
    <text evidence="14">The sequence shown here is derived from an EMBL/GenBank/DDBJ whole genome shotgun (WGS) entry which is preliminary data.</text>
</comment>
<dbReference type="InterPro" id="IPR001098">
    <property type="entry name" value="DNA-dir_DNA_pol_A_palm_dom"/>
</dbReference>
<dbReference type="CDD" id="cd09898">
    <property type="entry name" value="H3TH_53EXO"/>
    <property type="match status" value="1"/>
</dbReference>
<dbReference type="EMBL" id="BLTE01000008">
    <property type="protein sequence ID" value="GFK94133.1"/>
    <property type="molecule type" value="Genomic_DNA"/>
</dbReference>
<keyword evidence="7" id="KW-0227">DNA damage</keyword>
<organism evidence="14 15">
    <name type="scientific">Fundidesulfovibrio magnetotacticus</name>
    <dbReference type="NCBI Taxonomy" id="2730080"/>
    <lineage>
        <taxon>Bacteria</taxon>
        <taxon>Pseudomonadati</taxon>
        <taxon>Thermodesulfobacteriota</taxon>
        <taxon>Desulfovibrionia</taxon>
        <taxon>Desulfovibrionales</taxon>
        <taxon>Desulfovibrionaceae</taxon>
        <taxon>Fundidesulfovibrio</taxon>
    </lineage>
</organism>
<dbReference type="InterPro" id="IPR036397">
    <property type="entry name" value="RNaseH_sf"/>
</dbReference>
<reference evidence="14 15" key="2">
    <citation type="submission" date="2020-05" db="EMBL/GenBank/DDBJ databases">
        <title>Draft genome sequence of Desulfovibrio sp. strainFSS-1.</title>
        <authorList>
            <person name="Shimoshige H."/>
            <person name="Kobayashi H."/>
            <person name="Maekawa T."/>
        </authorList>
    </citation>
    <scope>NUCLEOTIDE SEQUENCE [LARGE SCALE GENOMIC DNA]</scope>
    <source>
        <strain evidence="14 15">SIID29052-01</strain>
    </source>
</reference>
<dbReference type="PROSITE" id="PS00447">
    <property type="entry name" value="DNA_POLYMERASE_A"/>
    <property type="match status" value="1"/>
</dbReference>
<evidence type="ECO:0000256" key="8">
    <source>
        <dbReference type="ARBA" id="ARBA00022932"/>
    </source>
</evidence>
<dbReference type="GO" id="GO:0006302">
    <property type="term" value="P:double-strand break repair"/>
    <property type="evidence" value="ECO:0007669"/>
    <property type="project" value="TreeGrafter"/>
</dbReference>
<dbReference type="PANTHER" id="PTHR10133">
    <property type="entry name" value="DNA POLYMERASE I"/>
    <property type="match status" value="1"/>
</dbReference>
<evidence type="ECO:0000259" key="13">
    <source>
        <dbReference type="SMART" id="SM00482"/>
    </source>
</evidence>
<feature type="domain" description="DNA-directed DNA polymerase family A palm" evidence="13">
    <location>
        <begin position="628"/>
        <end position="834"/>
    </location>
</feature>
<gene>
    <name evidence="14" type="primary">polA</name>
    <name evidence="14" type="ORF">NNJEOMEG_01972</name>
</gene>
<dbReference type="SUPFAM" id="SSF56672">
    <property type="entry name" value="DNA/RNA polymerases"/>
    <property type="match status" value="1"/>
</dbReference>
<dbReference type="SUPFAM" id="SSF47807">
    <property type="entry name" value="5' to 3' exonuclease, C-terminal subdomain"/>
    <property type="match status" value="1"/>
</dbReference>
<keyword evidence="4 14" id="KW-0808">Transferase</keyword>
<evidence type="ECO:0000256" key="3">
    <source>
        <dbReference type="ARBA" id="ARBA00020311"/>
    </source>
</evidence>
<dbReference type="GO" id="GO:0003677">
    <property type="term" value="F:DNA binding"/>
    <property type="evidence" value="ECO:0007669"/>
    <property type="project" value="UniProtKB-KW"/>
</dbReference>
<dbReference type="FunFam" id="1.10.150.20:FF:000003">
    <property type="entry name" value="DNA polymerase I"/>
    <property type="match status" value="1"/>
</dbReference>
<evidence type="ECO:0000313" key="15">
    <source>
        <dbReference type="Proteomes" id="UP000494245"/>
    </source>
</evidence>
<comment type="similarity">
    <text evidence="1">Belongs to the DNA polymerase type-A family.</text>
</comment>
<dbReference type="GO" id="GO:0008409">
    <property type="term" value="F:5'-3' exonuclease activity"/>
    <property type="evidence" value="ECO:0007669"/>
    <property type="project" value="InterPro"/>
</dbReference>
<feature type="domain" description="5'-3' exonuclease" evidence="12">
    <location>
        <begin position="12"/>
        <end position="267"/>
    </location>
</feature>
<dbReference type="EC" id="2.7.7.7" evidence="2"/>
<accession>A0A6V8LNC5</accession>
<keyword evidence="8" id="KW-0239">DNA-directed DNA polymerase</keyword>
<dbReference type="Pfam" id="PF00476">
    <property type="entry name" value="DNA_pol_A"/>
    <property type="match status" value="1"/>
</dbReference>
<dbReference type="InterPro" id="IPR002298">
    <property type="entry name" value="DNA_polymerase_A"/>
</dbReference>
<name>A0A6V8LNC5_9BACT</name>
<dbReference type="RefSeq" id="WP_173083921.1">
    <property type="nucleotide sequence ID" value="NZ_BLTE01000008.1"/>
</dbReference>
<dbReference type="InterPro" id="IPR002421">
    <property type="entry name" value="5-3_exonuclease"/>
</dbReference>
<dbReference type="InterPro" id="IPR043502">
    <property type="entry name" value="DNA/RNA_pol_sf"/>
</dbReference>
<dbReference type="FunFam" id="1.10.150.20:FF:000002">
    <property type="entry name" value="DNA polymerase I"/>
    <property type="match status" value="1"/>
</dbReference>